<evidence type="ECO:0000313" key="2">
    <source>
        <dbReference type="Proteomes" id="UP000608522"/>
    </source>
</evidence>
<name>A0ABQ3T9K0_9ACTN</name>
<gene>
    <name evidence="1" type="ORF">Sspor_26170</name>
</gene>
<proteinExistence type="predicted"/>
<comment type="caution">
    <text evidence="1">The sequence shown here is derived from an EMBL/GenBank/DDBJ whole genome shotgun (WGS) entry which is preliminary data.</text>
</comment>
<accession>A0ABQ3T9K0</accession>
<evidence type="ECO:0000313" key="1">
    <source>
        <dbReference type="EMBL" id="GHI77056.1"/>
    </source>
</evidence>
<dbReference type="Proteomes" id="UP000608522">
    <property type="component" value="Unassembled WGS sequence"/>
</dbReference>
<organism evidence="1 2">
    <name type="scientific">Streptomyces spororaveus</name>
    <dbReference type="NCBI Taxonomy" id="284039"/>
    <lineage>
        <taxon>Bacteria</taxon>
        <taxon>Bacillati</taxon>
        <taxon>Actinomycetota</taxon>
        <taxon>Actinomycetes</taxon>
        <taxon>Kitasatosporales</taxon>
        <taxon>Streptomycetaceae</taxon>
        <taxon>Streptomyces</taxon>
    </lineage>
</organism>
<protein>
    <submittedName>
        <fullName evidence="1">Uncharacterized protein</fullName>
    </submittedName>
</protein>
<keyword evidence="2" id="KW-1185">Reference proteome</keyword>
<sequence>MGRERRTRADTIGPGPSVAQVFAQRPITSFNANDLGADMASSSDGYVANAASINGNSHLLVELAGLLYAGRPDGEMTVMARVPRSHQEVSTALDSFARFGNDQYLDTVSLLAALATKLKVAGGDYAQTDLATEGAFRAVLETGRFIPSEDR</sequence>
<dbReference type="EMBL" id="BNED01000005">
    <property type="protein sequence ID" value="GHI77056.1"/>
    <property type="molecule type" value="Genomic_DNA"/>
</dbReference>
<reference evidence="2" key="1">
    <citation type="submission" date="2023-07" db="EMBL/GenBank/DDBJ databases">
        <title>Whole genome shotgun sequence of Streptomyces spororaveus NBRC 15456.</title>
        <authorList>
            <person name="Komaki H."/>
            <person name="Tamura T."/>
        </authorList>
    </citation>
    <scope>NUCLEOTIDE SEQUENCE [LARGE SCALE GENOMIC DNA]</scope>
    <source>
        <strain evidence="2">NBRC 15456</strain>
    </source>
</reference>